<gene>
    <name evidence="2" type="ORF">Tco_0877895</name>
</gene>
<feature type="region of interest" description="Disordered" evidence="1">
    <location>
        <begin position="92"/>
        <end position="155"/>
    </location>
</feature>
<evidence type="ECO:0000313" key="3">
    <source>
        <dbReference type="Proteomes" id="UP001151760"/>
    </source>
</evidence>
<reference evidence="2" key="2">
    <citation type="submission" date="2022-01" db="EMBL/GenBank/DDBJ databases">
        <authorList>
            <person name="Yamashiro T."/>
            <person name="Shiraishi A."/>
            <person name="Satake H."/>
            <person name="Nakayama K."/>
        </authorList>
    </citation>
    <scope>NUCLEOTIDE SEQUENCE</scope>
</reference>
<sequence>MLVRQAYTPIATDIESEPLEDPIKTEETQPQSPRTTPLSPDYTPASPDYTLDTPHRNTVRMVVRTQPTLSPGISARVTEAMALSPSSFCKRYRSSYETPSSSASPASSLTLPIWKRYQGTSKPILDTETKDDESEAEGVGSGSEELKDEGLDLKE</sequence>
<name>A0ABQ5BY72_9ASTR</name>
<reference evidence="2" key="1">
    <citation type="journal article" date="2022" name="Int. J. Mol. Sci.">
        <title>Draft Genome of Tanacetum Coccineum: Genomic Comparison of Closely Related Tanacetum-Family Plants.</title>
        <authorList>
            <person name="Yamashiro T."/>
            <person name="Shiraishi A."/>
            <person name="Nakayama K."/>
            <person name="Satake H."/>
        </authorList>
    </citation>
    <scope>NUCLEOTIDE SEQUENCE</scope>
</reference>
<feature type="compositionally biased region" description="Low complexity" evidence="1">
    <location>
        <begin position="95"/>
        <end position="111"/>
    </location>
</feature>
<accession>A0ABQ5BY72</accession>
<comment type="caution">
    <text evidence="2">The sequence shown here is derived from an EMBL/GenBank/DDBJ whole genome shotgun (WGS) entry which is preliminary data.</text>
</comment>
<evidence type="ECO:0000313" key="2">
    <source>
        <dbReference type="EMBL" id="GJT19189.1"/>
    </source>
</evidence>
<dbReference type="EMBL" id="BQNB010013697">
    <property type="protein sequence ID" value="GJT19189.1"/>
    <property type="molecule type" value="Genomic_DNA"/>
</dbReference>
<protein>
    <submittedName>
        <fullName evidence="2">Uncharacterized protein</fullName>
    </submittedName>
</protein>
<keyword evidence="3" id="KW-1185">Reference proteome</keyword>
<evidence type="ECO:0000256" key="1">
    <source>
        <dbReference type="SAM" id="MobiDB-lite"/>
    </source>
</evidence>
<feature type="compositionally biased region" description="Basic and acidic residues" evidence="1">
    <location>
        <begin position="144"/>
        <end position="155"/>
    </location>
</feature>
<feature type="compositionally biased region" description="Polar residues" evidence="1">
    <location>
        <begin position="28"/>
        <end position="38"/>
    </location>
</feature>
<proteinExistence type="predicted"/>
<organism evidence="2 3">
    <name type="scientific">Tanacetum coccineum</name>
    <dbReference type="NCBI Taxonomy" id="301880"/>
    <lineage>
        <taxon>Eukaryota</taxon>
        <taxon>Viridiplantae</taxon>
        <taxon>Streptophyta</taxon>
        <taxon>Embryophyta</taxon>
        <taxon>Tracheophyta</taxon>
        <taxon>Spermatophyta</taxon>
        <taxon>Magnoliopsida</taxon>
        <taxon>eudicotyledons</taxon>
        <taxon>Gunneridae</taxon>
        <taxon>Pentapetalae</taxon>
        <taxon>asterids</taxon>
        <taxon>campanulids</taxon>
        <taxon>Asterales</taxon>
        <taxon>Asteraceae</taxon>
        <taxon>Asteroideae</taxon>
        <taxon>Anthemideae</taxon>
        <taxon>Anthemidinae</taxon>
        <taxon>Tanacetum</taxon>
    </lineage>
</organism>
<feature type="region of interest" description="Disordered" evidence="1">
    <location>
        <begin position="1"/>
        <end position="54"/>
    </location>
</feature>
<dbReference type="Proteomes" id="UP001151760">
    <property type="component" value="Unassembled WGS sequence"/>
</dbReference>